<dbReference type="InterPro" id="IPR039552">
    <property type="entry name" value="IS66_C"/>
</dbReference>
<organism evidence="5 6">
    <name type="scientific">Desulfobacula phenolica</name>
    <dbReference type="NCBI Taxonomy" id="90732"/>
    <lineage>
        <taxon>Bacteria</taxon>
        <taxon>Pseudomonadati</taxon>
        <taxon>Thermodesulfobacteriota</taxon>
        <taxon>Desulfobacteria</taxon>
        <taxon>Desulfobacterales</taxon>
        <taxon>Desulfobacteraceae</taxon>
        <taxon>Desulfobacula</taxon>
    </lineage>
</organism>
<name>A0A1H2KAX2_9BACT</name>
<feature type="domain" description="Transposase TnpC homeodomain" evidence="3">
    <location>
        <begin position="31"/>
        <end position="51"/>
    </location>
</feature>
<feature type="domain" description="Transposase IS66 central" evidence="1">
    <location>
        <begin position="123"/>
        <end position="409"/>
    </location>
</feature>
<dbReference type="Pfam" id="PF13007">
    <property type="entry name" value="LZ_Tnp_IS66"/>
    <property type="match status" value="1"/>
</dbReference>
<reference evidence="6" key="1">
    <citation type="submission" date="2016-10" db="EMBL/GenBank/DDBJ databases">
        <authorList>
            <person name="Varghese N."/>
            <person name="Submissions S."/>
        </authorList>
    </citation>
    <scope>NUCLEOTIDE SEQUENCE [LARGE SCALE GENOMIC DNA]</scope>
    <source>
        <strain evidence="6">DSM 3384</strain>
    </source>
</reference>
<keyword evidence="6" id="KW-1185">Reference proteome</keyword>
<evidence type="ECO:0000313" key="5">
    <source>
        <dbReference type="EMBL" id="SDU65621.1"/>
    </source>
</evidence>
<dbReference type="Pfam" id="PF13005">
    <property type="entry name" value="zf-IS66"/>
    <property type="match status" value="1"/>
</dbReference>
<dbReference type="AlphaFoldDB" id="A0A1H2KAX2"/>
<dbReference type="PANTHER" id="PTHR33678">
    <property type="entry name" value="BLL1576 PROTEIN"/>
    <property type="match status" value="1"/>
</dbReference>
<protein>
    <submittedName>
        <fullName evidence="5">Transposase</fullName>
    </submittedName>
</protein>
<evidence type="ECO:0000259" key="2">
    <source>
        <dbReference type="Pfam" id="PF13005"/>
    </source>
</evidence>
<gene>
    <name evidence="5" type="ORF">SAMN04487931_1272</name>
</gene>
<accession>A0A1H2KAX2</accession>
<dbReference type="InterPro" id="IPR024474">
    <property type="entry name" value="Znf_dom_IS66"/>
</dbReference>
<dbReference type="Pfam" id="PF03050">
    <property type="entry name" value="DDE_Tnp_IS66"/>
    <property type="match status" value="1"/>
</dbReference>
<dbReference type="EMBL" id="FNLL01000027">
    <property type="protein sequence ID" value="SDU65621.1"/>
    <property type="molecule type" value="Genomic_DNA"/>
</dbReference>
<dbReference type="PANTHER" id="PTHR33678:SF1">
    <property type="entry name" value="BLL1576 PROTEIN"/>
    <property type="match status" value="1"/>
</dbReference>
<evidence type="ECO:0000259" key="3">
    <source>
        <dbReference type="Pfam" id="PF13007"/>
    </source>
</evidence>
<evidence type="ECO:0000259" key="4">
    <source>
        <dbReference type="Pfam" id="PF13817"/>
    </source>
</evidence>
<dbReference type="Pfam" id="PF13817">
    <property type="entry name" value="DDE_Tnp_IS66_C"/>
    <property type="match status" value="1"/>
</dbReference>
<sequence length="466" mass="53099">MLSPRSGFVQQGKLTRMKIPLRSICPVIYNEHTRKKRGRKPLPADLPRIDVIHELSEDERQCNCGCLKERIGQEESEQLDYIPAKVRVLRNIRYKYACKNCEGVEDDGPTVSIARMPEQIIPKSIATPGLLAHILTAKFADALPFYLQEKQFTRIGIELGRSTMCSWAMKVADACDILIDMMQKDILASPMIGVDETPLQVLKGPRKSKSYMWIFRGGTPDKPIIQFQYHPTRSGDVAASFLNGYKGIVQTDGYKGYDFLDKIKDIIHVACWTHARRGFKNVTKAAGNKKSSSGNASTALKYISLLYKIEKEARVQELKPEQLYAQRQKEAVPILEECKRWLDARVEKVPPKSLLGKAIHYTLSQWHRLIQYTTDGIIRPDNNLVENAIRPFVVGRKNWLFSDTVQGARSSALIYSLIETAKSNGMEPYWYMKYLFEHLPEAMTEDDFRALLPYNVDKKLLAVPTP</sequence>
<feature type="domain" description="Transposase IS66 zinc-finger binding" evidence="2">
    <location>
        <begin position="59"/>
        <end position="102"/>
    </location>
</feature>
<feature type="domain" description="Transposase IS66 C-terminal" evidence="4">
    <location>
        <begin position="416"/>
        <end position="454"/>
    </location>
</feature>
<evidence type="ECO:0000313" key="6">
    <source>
        <dbReference type="Proteomes" id="UP000199608"/>
    </source>
</evidence>
<dbReference type="InterPro" id="IPR004291">
    <property type="entry name" value="Transposase_IS66_central"/>
</dbReference>
<proteinExistence type="predicted"/>
<dbReference type="InterPro" id="IPR052344">
    <property type="entry name" value="Transposase-related"/>
</dbReference>
<dbReference type="NCBIfam" id="NF033517">
    <property type="entry name" value="transpos_IS66"/>
    <property type="match status" value="1"/>
</dbReference>
<evidence type="ECO:0000259" key="1">
    <source>
        <dbReference type="Pfam" id="PF03050"/>
    </source>
</evidence>
<dbReference type="Proteomes" id="UP000199608">
    <property type="component" value="Unassembled WGS sequence"/>
</dbReference>
<dbReference type="InterPro" id="IPR024463">
    <property type="entry name" value="Transposase_TnpC_homeodom"/>
</dbReference>